<sequence length="327" mass="37524">MKRYVDVSEQLYRNCMLYIYIGGRGIGKTYSALHYVMKENICFMYLRRSQKELDICATQAGNPFKKLNSDYGYSYEISGGDISTITQKEDGKNVLKGYAGALSTFSNIRGADFSDVKIIIYDEFIPEKTNRCSIRNEWDALLNLIESVNRNRELEGEESVKIILLSNATNIECDILAQSGLIPTIEAMKRKSQKRMEDTRRGIYIELCEAGISEEKNNTALYRLAGNGEYAEHALKNEFSYDSNYDIKIVKLSEYVPLCSYEGCTVFKHKAKYSYYIAQIRAQCPEFTKSTKGLFKRNFYPTLKEAELTATLFYDSHSTKKIMKEVL</sequence>
<reference evidence="1" key="1">
    <citation type="journal article" date="2021" name="Proc. Natl. Acad. Sci. U.S.A.">
        <title>A Catalog of Tens of Thousands of Viruses from Human Metagenomes Reveals Hidden Associations with Chronic Diseases.</title>
        <authorList>
            <person name="Tisza M.J."/>
            <person name="Buck C.B."/>
        </authorList>
    </citation>
    <scope>NUCLEOTIDE SEQUENCE</scope>
    <source>
        <strain evidence="1">Ct1ev3</strain>
    </source>
</reference>
<accession>A0A8S5TT20</accession>
<dbReference type="EMBL" id="BK015925">
    <property type="protein sequence ID" value="DAF85362.1"/>
    <property type="molecule type" value="Genomic_DNA"/>
</dbReference>
<dbReference type="InterPro" id="IPR008784">
    <property type="entry name" value="Podovirus_Gp16"/>
</dbReference>
<proteinExistence type="predicted"/>
<protein>
    <submittedName>
        <fullName evidence="1">Terminase</fullName>
    </submittedName>
</protein>
<evidence type="ECO:0000313" key="1">
    <source>
        <dbReference type="EMBL" id="DAF85362.1"/>
    </source>
</evidence>
<organism evidence="1">
    <name type="scientific">Podoviridae sp. ct1ev3</name>
    <dbReference type="NCBI Taxonomy" id="2825216"/>
    <lineage>
        <taxon>Viruses</taxon>
        <taxon>Duplodnaviria</taxon>
        <taxon>Heunggongvirae</taxon>
        <taxon>Uroviricota</taxon>
        <taxon>Caudoviricetes</taxon>
    </lineage>
</organism>
<dbReference type="Pfam" id="PF05894">
    <property type="entry name" value="Podovirus_Gp16"/>
    <property type="match status" value="1"/>
</dbReference>
<name>A0A8S5TT20_9CAUD</name>